<feature type="transmembrane region" description="Helical" evidence="9">
    <location>
        <begin position="6"/>
        <end position="28"/>
    </location>
</feature>
<keyword evidence="5" id="KW-0547">Nucleotide-binding</keyword>
<evidence type="ECO:0000313" key="11">
    <source>
        <dbReference type="EMBL" id="MBD8083440.1"/>
    </source>
</evidence>
<keyword evidence="9" id="KW-1133">Transmembrane helix</keyword>
<keyword evidence="4" id="KW-0808">Transferase</keyword>
<evidence type="ECO:0000256" key="8">
    <source>
        <dbReference type="ARBA" id="ARBA00023012"/>
    </source>
</evidence>
<comment type="caution">
    <text evidence="11">The sequence shown here is derived from an EMBL/GenBank/DDBJ whole genome shotgun (WGS) entry which is preliminary data.</text>
</comment>
<dbReference type="Pfam" id="PF02518">
    <property type="entry name" value="HATPase_c"/>
    <property type="match status" value="1"/>
</dbReference>
<dbReference type="EMBL" id="JACYFS010000004">
    <property type="protein sequence ID" value="MBD8083440.1"/>
    <property type="molecule type" value="Genomic_DNA"/>
</dbReference>
<evidence type="ECO:0000256" key="4">
    <source>
        <dbReference type="ARBA" id="ARBA00022679"/>
    </source>
</evidence>
<dbReference type="InterPro" id="IPR036890">
    <property type="entry name" value="HATPase_C_sf"/>
</dbReference>
<dbReference type="Gene3D" id="3.30.565.10">
    <property type="entry name" value="Histidine kinase-like ATPase, C-terminal domain"/>
    <property type="match status" value="1"/>
</dbReference>
<dbReference type="SUPFAM" id="SSF55874">
    <property type="entry name" value="ATPase domain of HSP90 chaperone/DNA topoisomerase II/histidine kinase"/>
    <property type="match status" value="1"/>
</dbReference>
<dbReference type="CDD" id="cd16917">
    <property type="entry name" value="HATPase_UhpB-NarQ-NarX-like"/>
    <property type="match status" value="1"/>
</dbReference>
<organism evidence="11 12">
    <name type="scientific">Chryseobacterium caseinilyticum</name>
    <dbReference type="NCBI Taxonomy" id="2771428"/>
    <lineage>
        <taxon>Bacteria</taxon>
        <taxon>Pseudomonadati</taxon>
        <taxon>Bacteroidota</taxon>
        <taxon>Flavobacteriia</taxon>
        <taxon>Flavobacteriales</taxon>
        <taxon>Weeksellaceae</taxon>
        <taxon>Chryseobacterium group</taxon>
        <taxon>Chryseobacterium</taxon>
    </lineage>
</organism>
<keyword evidence="9" id="KW-0812">Transmembrane</keyword>
<keyword evidence="8" id="KW-0902">Two-component regulatory system</keyword>
<accession>A0ABR8ZEX4</accession>
<evidence type="ECO:0000259" key="10">
    <source>
        <dbReference type="PROSITE" id="PS50109"/>
    </source>
</evidence>
<dbReference type="PROSITE" id="PS50109">
    <property type="entry name" value="HIS_KIN"/>
    <property type="match status" value="1"/>
</dbReference>
<evidence type="ECO:0000256" key="1">
    <source>
        <dbReference type="ARBA" id="ARBA00000085"/>
    </source>
</evidence>
<dbReference type="GO" id="GO:0005524">
    <property type="term" value="F:ATP binding"/>
    <property type="evidence" value="ECO:0007669"/>
    <property type="project" value="UniProtKB-KW"/>
</dbReference>
<evidence type="ECO:0000313" key="12">
    <source>
        <dbReference type="Proteomes" id="UP000637299"/>
    </source>
</evidence>
<protein>
    <recommendedName>
        <fullName evidence="2">histidine kinase</fullName>
        <ecNumber evidence="2">2.7.13.3</ecNumber>
    </recommendedName>
</protein>
<evidence type="ECO:0000256" key="9">
    <source>
        <dbReference type="SAM" id="Phobius"/>
    </source>
</evidence>
<dbReference type="InterPro" id="IPR011712">
    <property type="entry name" value="Sig_transdc_His_kin_sub3_dim/P"/>
</dbReference>
<keyword evidence="7 11" id="KW-0067">ATP-binding</keyword>
<evidence type="ECO:0000256" key="7">
    <source>
        <dbReference type="ARBA" id="ARBA00022840"/>
    </source>
</evidence>
<comment type="catalytic activity">
    <reaction evidence="1">
        <text>ATP + protein L-histidine = ADP + protein N-phospho-L-histidine.</text>
        <dbReference type="EC" id="2.7.13.3"/>
    </reaction>
</comment>
<gene>
    <name evidence="11" type="ORF">IC610_13550</name>
</gene>
<keyword evidence="9" id="KW-0472">Membrane</keyword>
<dbReference type="InterPro" id="IPR050482">
    <property type="entry name" value="Sensor_HK_TwoCompSys"/>
</dbReference>
<dbReference type="SMART" id="SM00387">
    <property type="entry name" value="HATPase_c"/>
    <property type="match status" value="1"/>
</dbReference>
<dbReference type="PANTHER" id="PTHR24421">
    <property type="entry name" value="NITRATE/NITRITE SENSOR PROTEIN NARX-RELATED"/>
    <property type="match status" value="1"/>
</dbReference>
<evidence type="ECO:0000256" key="6">
    <source>
        <dbReference type="ARBA" id="ARBA00022777"/>
    </source>
</evidence>
<dbReference type="InterPro" id="IPR003594">
    <property type="entry name" value="HATPase_dom"/>
</dbReference>
<dbReference type="Pfam" id="PF07730">
    <property type="entry name" value="HisKA_3"/>
    <property type="match status" value="1"/>
</dbReference>
<dbReference type="PANTHER" id="PTHR24421:SF10">
    <property type="entry name" value="NITRATE_NITRITE SENSOR PROTEIN NARQ"/>
    <property type="match status" value="1"/>
</dbReference>
<dbReference type="EC" id="2.7.13.3" evidence="2"/>
<keyword evidence="6" id="KW-0418">Kinase</keyword>
<dbReference type="RefSeq" id="WP_191737355.1">
    <property type="nucleotide sequence ID" value="NZ_JACYFS010000004.1"/>
</dbReference>
<evidence type="ECO:0000256" key="2">
    <source>
        <dbReference type="ARBA" id="ARBA00012438"/>
    </source>
</evidence>
<reference evidence="11 12" key="1">
    <citation type="submission" date="2020-09" db="EMBL/GenBank/DDBJ databases">
        <title>Genome seq and assembly of Chryseobacterium sp.</title>
        <authorList>
            <person name="Chhetri G."/>
        </authorList>
    </citation>
    <scope>NUCLEOTIDE SEQUENCE [LARGE SCALE GENOMIC DNA]</scope>
    <source>
        <strain evidence="11 12">GCR10</strain>
    </source>
</reference>
<dbReference type="InterPro" id="IPR005467">
    <property type="entry name" value="His_kinase_dom"/>
</dbReference>
<proteinExistence type="predicted"/>
<evidence type="ECO:0000256" key="5">
    <source>
        <dbReference type="ARBA" id="ARBA00022741"/>
    </source>
</evidence>
<evidence type="ECO:0000256" key="3">
    <source>
        <dbReference type="ARBA" id="ARBA00022553"/>
    </source>
</evidence>
<dbReference type="Proteomes" id="UP000637299">
    <property type="component" value="Unassembled WGS sequence"/>
</dbReference>
<keyword evidence="3" id="KW-0597">Phosphoprotein</keyword>
<dbReference type="Gene3D" id="1.20.5.1930">
    <property type="match status" value="1"/>
</dbReference>
<feature type="domain" description="Histidine kinase" evidence="10">
    <location>
        <begin position="71"/>
        <end position="259"/>
    </location>
</feature>
<keyword evidence="12" id="KW-1185">Reference proteome</keyword>
<name>A0ABR8ZEX4_9FLAO</name>
<sequence length="259" mass="29950">MEKTELLITVILFNFFFLGFIIAIMVYIRKYKQRKKEYLAEIQIKNEIHQKELLATQLEIQQSTMSQIGRELHDNIGQKLTLVSLYTQQLLHENKVPDVNERIEQVSEIVNQSIDELRSLSKSLTDNKISRIKITDLIRDEVSVANAVKKCKVSFEHNFEDSDLNFEHKSVVLRIIQEFIQNSMKHSECKNVFINLKSDEETEWELSIKDDGKGFDTDEIKSNGIGLTNMKNRAKIIGADFTLTSEKNIGTSLKIVLNK</sequence>